<dbReference type="EMBL" id="CP138896">
    <property type="protein sequence ID" value="WPK24889.1"/>
    <property type="molecule type" value="Genomic_DNA"/>
</dbReference>
<dbReference type="RefSeq" id="XP_062877272.1">
    <property type="nucleotide sequence ID" value="XM_063021202.1"/>
</dbReference>
<dbReference type="Proteomes" id="UP001338582">
    <property type="component" value="Chromosome 3"/>
</dbReference>
<evidence type="ECO:0000256" key="1">
    <source>
        <dbReference type="ARBA" id="ARBA00004141"/>
    </source>
</evidence>
<evidence type="ECO:0000256" key="5">
    <source>
        <dbReference type="ARBA" id="ARBA00038109"/>
    </source>
</evidence>
<evidence type="ECO:0000256" key="4">
    <source>
        <dbReference type="ARBA" id="ARBA00023136"/>
    </source>
</evidence>
<proteinExistence type="inferred from homology"/>
<evidence type="ECO:0000256" key="7">
    <source>
        <dbReference type="SAM" id="MobiDB-lite"/>
    </source>
</evidence>
<keyword evidence="10" id="KW-1185">Reference proteome</keyword>
<evidence type="ECO:0000313" key="10">
    <source>
        <dbReference type="Proteomes" id="UP001338582"/>
    </source>
</evidence>
<evidence type="ECO:0000313" key="9">
    <source>
        <dbReference type="EMBL" id="WPK24889.1"/>
    </source>
</evidence>
<keyword evidence="4 8" id="KW-0472">Membrane</keyword>
<keyword evidence="2 8" id="KW-0812">Transmembrane</keyword>
<keyword evidence="3 8" id="KW-1133">Transmembrane helix</keyword>
<evidence type="ECO:0000256" key="3">
    <source>
        <dbReference type="ARBA" id="ARBA00022989"/>
    </source>
</evidence>
<dbReference type="GeneID" id="88173253"/>
<feature type="transmembrane region" description="Helical" evidence="8">
    <location>
        <begin position="93"/>
        <end position="115"/>
    </location>
</feature>
<sequence length="546" mass="61811">MFLQDSDSPTFYALCGPLNLNEGILVSQNLTTPVRYILSGTFQQQCYEGSIPMLNTNVDLILNQFSEPLPIIQKGWEEYTLRPGSFVNGIVPVLYSISFLAVVTWFLTVFVVTNLKKSSLFLQGSTSFALIYMILIVVKSLICLHFQQRNGYFDGQKLMAEMTNTTWLSAIDLVVILFLQINQVQVVMRLFSRQGDKRIIFLVGVSAAIASQVLWSVMKFHPFEESKEVKRILPSLTYLVRIATNIIYATIFTAFTLTKTRTLLANRGIWLITVLSLIFIYAPVAFFVADVTTPWAHEFSVVTYVVCVVLPWEWCNSYQLIQKIQEREGVLGRKFYEDELCELDRLGLFVEEENDDDFGSHYEVLSVNFDESHDNDGSSNTDMDQSTNDKPSDSLSRQATINLQTTASKFADKGIRKGSAAQHNGSHIAFASLDHLNFRKSGVLTKAKLEGSFSKFKDRFWSATDTVIAYGLELPRPGSRASTFRQTPPSQSGRDSLGEDDHRRIFHLKRIHRKKTNVAATTPNPNRPNRDVFLYTTKNVVINADE</sequence>
<dbReference type="PANTHER" id="PTHR35779:SF1">
    <property type="entry name" value="PH-RESPONSE REGULATOR PROTEIN PALH_RIM21"/>
    <property type="match status" value="1"/>
</dbReference>
<feature type="transmembrane region" description="Helical" evidence="8">
    <location>
        <begin position="167"/>
        <end position="187"/>
    </location>
</feature>
<feature type="region of interest" description="Disordered" evidence="7">
    <location>
        <begin position="477"/>
        <end position="501"/>
    </location>
</feature>
<evidence type="ECO:0000256" key="8">
    <source>
        <dbReference type="SAM" id="Phobius"/>
    </source>
</evidence>
<feature type="transmembrane region" description="Helical" evidence="8">
    <location>
        <begin position="269"/>
        <end position="289"/>
    </location>
</feature>
<gene>
    <name evidence="9" type="ORF">PUMCH_002188</name>
</gene>
<feature type="compositionally biased region" description="Polar residues" evidence="7">
    <location>
        <begin position="377"/>
        <end position="398"/>
    </location>
</feature>
<protein>
    <recommendedName>
        <fullName evidence="6">pH-response regulator protein palH/RIM21</fullName>
    </recommendedName>
</protein>
<dbReference type="PANTHER" id="PTHR35779">
    <property type="entry name" value="PH-RESPONSE REGULATOR PROTEIN PALH/RIM21"/>
    <property type="match status" value="1"/>
</dbReference>
<evidence type="ECO:0000256" key="6">
    <source>
        <dbReference type="ARBA" id="ARBA00040155"/>
    </source>
</evidence>
<name>A0AAX4H8T1_9ASCO</name>
<comment type="similarity">
    <text evidence="5">Belongs to the palH/RIM21 family.</text>
</comment>
<evidence type="ECO:0000256" key="2">
    <source>
        <dbReference type="ARBA" id="ARBA00022692"/>
    </source>
</evidence>
<feature type="compositionally biased region" description="Polar residues" evidence="7">
    <location>
        <begin position="480"/>
        <end position="494"/>
    </location>
</feature>
<dbReference type="KEGG" id="asau:88173253"/>
<comment type="subcellular location">
    <subcellularLocation>
        <location evidence="1">Membrane</location>
        <topology evidence="1">Multi-pass membrane protein</topology>
    </subcellularLocation>
</comment>
<dbReference type="InterPro" id="IPR014844">
    <property type="entry name" value="PalH"/>
</dbReference>
<dbReference type="GO" id="GO:0005886">
    <property type="term" value="C:plasma membrane"/>
    <property type="evidence" value="ECO:0007669"/>
    <property type="project" value="TreeGrafter"/>
</dbReference>
<dbReference type="Pfam" id="PF08733">
    <property type="entry name" value="PalH"/>
    <property type="match status" value="1"/>
</dbReference>
<reference evidence="9 10" key="1">
    <citation type="submission" date="2023-10" db="EMBL/GenBank/DDBJ databases">
        <title>Draft Genome Sequence of Candida saopaulonensis from a very Premature Infant with Sepsis.</title>
        <authorList>
            <person name="Ning Y."/>
            <person name="Dai R."/>
            <person name="Xiao M."/>
            <person name="Xu Y."/>
            <person name="Yan Q."/>
            <person name="Zhang L."/>
        </authorList>
    </citation>
    <scope>NUCLEOTIDE SEQUENCE [LARGE SCALE GENOMIC DNA]</scope>
    <source>
        <strain evidence="9 10">19XY460</strain>
    </source>
</reference>
<feature type="region of interest" description="Disordered" evidence="7">
    <location>
        <begin position="373"/>
        <end position="398"/>
    </location>
</feature>
<feature type="transmembrane region" description="Helical" evidence="8">
    <location>
        <begin position="127"/>
        <end position="147"/>
    </location>
</feature>
<dbReference type="GO" id="GO:0071467">
    <property type="term" value="P:cellular response to pH"/>
    <property type="evidence" value="ECO:0007669"/>
    <property type="project" value="TreeGrafter"/>
</dbReference>
<feature type="transmembrane region" description="Helical" evidence="8">
    <location>
        <begin position="238"/>
        <end position="257"/>
    </location>
</feature>
<accession>A0AAX4H8T1</accession>
<organism evidence="9 10">
    <name type="scientific">Australozyma saopauloensis</name>
    <dbReference type="NCBI Taxonomy" id="291208"/>
    <lineage>
        <taxon>Eukaryota</taxon>
        <taxon>Fungi</taxon>
        <taxon>Dikarya</taxon>
        <taxon>Ascomycota</taxon>
        <taxon>Saccharomycotina</taxon>
        <taxon>Pichiomycetes</taxon>
        <taxon>Metschnikowiaceae</taxon>
        <taxon>Australozyma</taxon>
    </lineage>
</organism>
<dbReference type="AlphaFoldDB" id="A0AAX4H8T1"/>
<feature type="transmembrane region" description="Helical" evidence="8">
    <location>
        <begin position="199"/>
        <end position="218"/>
    </location>
</feature>